<evidence type="ECO:0000313" key="2">
    <source>
        <dbReference type="Proteomes" id="UP000271889"/>
    </source>
</evidence>
<evidence type="ECO:0000313" key="1">
    <source>
        <dbReference type="EMBL" id="VDK82658.1"/>
    </source>
</evidence>
<dbReference type="Proteomes" id="UP000271889">
    <property type="component" value="Unassembled WGS sequence"/>
</dbReference>
<organism evidence="1 2">
    <name type="scientific">Cylicostephanus goldi</name>
    <name type="common">Nematode worm</name>
    <dbReference type="NCBI Taxonomy" id="71465"/>
    <lineage>
        <taxon>Eukaryota</taxon>
        <taxon>Metazoa</taxon>
        <taxon>Ecdysozoa</taxon>
        <taxon>Nematoda</taxon>
        <taxon>Chromadorea</taxon>
        <taxon>Rhabditida</taxon>
        <taxon>Rhabditina</taxon>
        <taxon>Rhabditomorpha</taxon>
        <taxon>Strongyloidea</taxon>
        <taxon>Strongylidae</taxon>
        <taxon>Cylicostephanus</taxon>
    </lineage>
</organism>
<dbReference type="OrthoDB" id="5869255at2759"/>
<proteinExistence type="predicted"/>
<protein>
    <submittedName>
        <fullName evidence="1">Uncharacterized protein</fullName>
    </submittedName>
</protein>
<gene>
    <name evidence="1" type="ORF">CGOC_LOCUS8008</name>
</gene>
<sequence length="111" mass="12878">MKIPSSLDLQSFDLASNLTAALNEVVKDSVKRVRRSKRSLLDQDQNYFVQVHKIERNGNAVRVLFSVNETEVDSSMVEKDLSSLDRNYLMRFFSFPVRDVKITRARYQSAF</sequence>
<accession>A0A3P6UTE8</accession>
<dbReference type="AlphaFoldDB" id="A0A3P6UTE8"/>
<keyword evidence="2" id="KW-1185">Reference proteome</keyword>
<reference evidence="1 2" key="1">
    <citation type="submission" date="2018-11" db="EMBL/GenBank/DDBJ databases">
        <authorList>
            <consortium name="Pathogen Informatics"/>
        </authorList>
    </citation>
    <scope>NUCLEOTIDE SEQUENCE [LARGE SCALE GENOMIC DNA]</scope>
</reference>
<dbReference type="EMBL" id="UYRV01028693">
    <property type="protein sequence ID" value="VDK82658.1"/>
    <property type="molecule type" value="Genomic_DNA"/>
</dbReference>
<name>A0A3P6UTE8_CYLGO</name>